<evidence type="ECO:0000313" key="1">
    <source>
        <dbReference type="EMBL" id="NWE84563.1"/>
    </source>
</evidence>
<accession>A0A7Y8FSW7</accession>
<protein>
    <submittedName>
        <fullName evidence="1">Sel1 repeat family protein</fullName>
    </submittedName>
</protein>
<evidence type="ECO:0000313" key="2">
    <source>
        <dbReference type="Proteomes" id="UP000590218"/>
    </source>
</evidence>
<feature type="non-terminal residue" evidence="1">
    <location>
        <position position="1"/>
    </location>
</feature>
<gene>
    <name evidence="1" type="ORF">HX795_20860</name>
</gene>
<name>A0A7Y8FSW7_9PSED</name>
<dbReference type="EMBL" id="JACARL010000124">
    <property type="protein sequence ID" value="NWE84563.1"/>
    <property type="molecule type" value="Genomic_DNA"/>
</dbReference>
<dbReference type="AlphaFoldDB" id="A0A7Y8FSW7"/>
<comment type="caution">
    <text evidence="1">The sequence shown here is derived from an EMBL/GenBank/DDBJ whole genome shotgun (WGS) entry which is preliminary data.</text>
</comment>
<reference evidence="1 2" key="1">
    <citation type="submission" date="2020-04" db="EMBL/GenBank/DDBJ databases">
        <title>Molecular characterization of pseudomonads from Agaricus bisporus reveal novel blotch 2 pathogens in Western Europe.</title>
        <authorList>
            <person name="Taparia T."/>
            <person name="Krijger M."/>
            <person name="Haynes E."/>
            <person name="Elpinstone J.G."/>
            <person name="Noble R."/>
            <person name="Van Der Wolf J."/>
        </authorList>
    </citation>
    <scope>NUCLEOTIDE SEQUENCE [LARGE SCALE GENOMIC DNA]</scope>
    <source>
        <strain evidence="1 2">K6002</strain>
    </source>
</reference>
<organism evidence="1 2">
    <name type="scientific">Pseudomonas edaphica</name>
    <dbReference type="NCBI Taxonomy" id="2006980"/>
    <lineage>
        <taxon>Bacteria</taxon>
        <taxon>Pseudomonadati</taxon>
        <taxon>Pseudomonadota</taxon>
        <taxon>Gammaproteobacteria</taxon>
        <taxon>Pseudomonadales</taxon>
        <taxon>Pseudomonadaceae</taxon>
        <taxon>Pseudomonas</taxon>
    </lineage>
</organism>
<sequence>RIGHDLLRLAARAGDRRALRELGQVED</sequence>
<proteinExistence type="predicted"/>
<dbReference type="Proteomes" id="UP000590218">
    <property type="component" value="Unassembled WGS sequence"/>
</dbReference>